<evidence type="ECO:0000256" key="4">
    <source>
        <dbReference type="ARBA" id="ARBA00022723"/>
    </source>
</evidence>
<keyword evidence="5" id="KW-0560">Oxidoreductase</keyword>
<evidence type="ECO:0000256" key="6">
    <source>
        <dbReference type="ARBA" id="ARBA00023004"/>
    </source>
</evidence>
<feature type="domain" description="Heme haloperoxidase family profile" evidence="8">
    <location>
        <begin position="49"/>
        <end position="260"/>
    </location>
</feature>
<evidence type="ECO:0000256" key="7">
    <source>
        <dbReference type="ARBA" id="ARBA00025795"/>
    </source>
</evidence>
<comment type="caution">
    <text evidence="9">The sequence shown here is derived from an EMBL/GenBank/DDBJ whole genome shotgun (WGS) entry which is preliminary data.</text>
</comment>
<reference evidence="9 10" key="1">
    <citation type="submission" date="2015-07" db="EMBL/GenBank/DDBJ databases">
        <title>Comparative genomics of the Sigatoka disease complex on banana suggests a link between parallel evolutionary changes in Pseudocercospora fijiensis and Pseudocercospora eumusae and increased virulence on the banana host.</title>
        <authorList>
            <person name="Chang T.-C."/>
            <person name="Salvucci A."/>
            <person name="Crous P.W."/>
            <person name="Stergiopoulos I."/>
        </authorList>
    </citation>
    <scope>NUCLEOTIDE SEQUENCE [LARGE SCALE GENOMIC DNA]</scope>
    <source>
        <strain evidence="9 10">CBS 114824</strain>
    </source>
</reference>
<dbReference type="OrthoDB" id="407298at2759"/>
<evidence type="ECO:0000256" key="3">
    <source>
        <dbReference type="ARBA" id="ARBA00022617"/>
    </source>
</evidence>
<evidence type="ECO:0000313" key="10">
    <source>
        <dbReference type="Proteomes" id="UP000070133"/>
    </source>
</evidence>
<dbReference type="Gene3D" id="1.10.489.10">
    <property type="entry name" value="Chloroperoxidase-like"/>
    <property type="match status" value="1"/>
</dbReference>
<dbReference type="EMBL" id="LFZN01000116">
    <property type="protein sequence ID" value="KXS98320.1"/>
    <property type="molecule type" value="Genomic_DNA"/>
</dbReference>
<accession>A0A139H764</accession>
<dbReference type="PANTHER" id="PTHR33577">
    <property type="entry name" value="STERIGMATOCYSTIN BIOSYNTHESIS PEROXIDASE STCC-RELATED"/>
    <property type="match status" value="1"/>
</dbReference>
<dbReference type="InterPro" id="IPR036851">
    <property type="entry name" value="Chloroperoxidase-like_sf"/>
</dbReference>
<dbReference type="Proteomes" id="UP000070133">
    <property type="component" value="Unassembled WGS sequence"/>
</dbReference>
<gene>
    <name evidence="9" type="ORF">AC578_6838</name>
</gene>
<keyword evidence="2" id="KW-0575">Peroxidase</keyword>
<evidence type="ECO:0000256" key="2">
    <source>
        <dbReference type="ARBA" id="ARBA00022559"/>
    </source>
</evidence>
<evidence type="ECO:0000256" key="5">
    <source>
        <dbReference type="ARBA" id="ARBA00023002"/>
    </source>
</evidence>
<sequence length="309" mass="33778">MFAAIQMRWISPFDSFLVLYVLFFQTVNMKYVDSLLLLVSLALAAQAPSGHEYEAPRAGDVRSPCPGLNSLANHGFIPRNGKGMSIAVLNKGLKDGMNVGTDFSIAIGGLGIQANPNPLASSFDLDQLDWHNFPIEHDGSLSRQDIYESGDDYSFNQDKWDEVLAYFQGKTTATIQDASLARYSRIKTQRAIDGDNFIYGARQLVLSTGETALYLSTMGNPMTGDAPVSYVKSLFEEERLPYELGWTKPDQETNLMSLGAMVVQIEAANPEVLPEGLSLGAGTLKDVYELKDPITGKLLNATCLLANTC</sequence>
<dbReference type="AlphaFoldDB" id="A0A139H764"/>
<proteinExistence type="inferred from homology"/>
<dbReference type="Pfam" id="PF01328">
    <property type="entry name" value="Peroxidase_2"/>
    <property type="match status" value="1"/>
</dbReference>
<keyword evidence="10" id="KW-1185">Reference proteome</keyword>
<evidence type="ECO:0000256" key="1">
    <source>
        <dbReference type="ARBA" id="ARBA00001970"/>
    </source>
</evidence>
<keyword evidence="3" id="KW-0349">Heme</keyword>
<dbReference type="STRING" id="321146.A0A139H764"/>
<organism evidence="9 10">
    <name type="scientific">Pseudocercospora eumusae</name>
    <dbReference type="NCBI Taxonomy" id="321146"/>
    <lineage>
        <taxon>Eukaryota</taxon>
        <taxon>Fungi</taxon>
        <taxon>Dikarya</taxon>
        <taxon>Ascomycota</taxon>
        <taxon>Pezizomycotina</taxon>
        <taxon>Dothideomycetes</taxon>
        <taxon>Dothideomycetidae</taxon>
        <taxon>Mycosphaerellales</taxon>
        <taxon>Mycosphaerellaceae</taxon>
        <taxon>Pseudocercospora</taxon>
    </lineage>
</organism>
<protein>
    <recommendedName>
        <fullName evidence="8">Heme haloperoxidase family profile domain-containing protein</fullName>
    </recommendedName>
</protein>
<comment type="cofactor">
    <cofactor evidence="1">
        <name>heme b</name>
        <dbReference type="ChEBI" id="CHEBI:60344"/>
    </cofactor>
</comment>
<dbReference type="PANTHER" id="PTHR33577:SF9">
    <property type="entry name" value="PEROXIDASE STCC"/>
    <property type="match status" value="1"/>
</dbReference>
<dbReference type="SUPFAM" id="SSF47571">
    <property type="entry name" value="Cloroperoxidase"/>
    <property type="match status" value="1"/>
</dbReference>
<comment type="similarity">
    <text evidence="7">Belongs to the chloroperoxidase family.</text>
</comment>
<dbReference type="GO" id="GO:0046872">
    <property type="term" value="F:metal ion binding"/>
    <property type="evidence" value="ECO:0007669"/>
    <property type="project" value="UniProtKB-KW"/>
</dbReference>
<evidence type="ECO:0000313" key="9">
    <source>
        <dbReference type="EMBL" id="KXS98320.1"/>
    </source>
</evidence>
<keyword evidence="4" id="KW-0479">Metal-binding</keyword>
<name>A0A139H764_9PEZI</name>
<keyword evidence="6" id="KW-0408">Iron</keyword>
<evidence type="ECO:0000259" key="8">
    <source>
        <dbReference type="PROSITE" id="PS51405"/>
    </source>
</evidence>
<dbReference type="InterPro" id="IPR000028">
    <property type="entry name" value="Chloroperoxidase"/>
</dbReference>
<dbReference type="GO" id="GO:0004601">
    <property type="term" value="F:peroxidase activity"/>
    <property type="evidence" value="ECO:0007669"/>
    <property type="project" value="UniProtKB-KW"/>
</dbReference>
<dbReference type="PROSITE" id="PS51405">
    <property type="entry name" value="HEME_HALOPEROXIDASE"/>
    <property type="match status" value="1"/>
</dbReference>